<comment type="caution">
    <text evidence="2">The sequence shown here is derived from an EMBL/GenBank/DDBJ whole genome shotgun (WGS) entry which is preliminary data.</text>
</comment>
<evidence type="ECO:0000313" key="3">
    <source>
        <dbReference type="Proteomes" id="UP001458880"/>
    </source>
</evidence>
<sequence>MKIGGPTTNMSCSAIPPNSAAASGVVATKSGRGVRIVRWLVFAFFAAMQASVVPVLFVNQGGLPFVAARCRFKHAQNDPILLTVCEARCLNHNSKDKSLVGLLTVPLMHIVLL</sequence>
<evidence type="ECO:0000313" key="2">
    <source>
        <dbReference type="EMBL" id="KAK9739587.1"/>
    </source>
</evidence>
<keyword evidence="1" id="KW-0472">Membrane</keyword>
<keyword evidence="1" id="KW-0812">Transmembrane</keyword>
<gene>
    <name evidence="2" type="ORF">QE152_g8861</name>
</gene>
<reference evidence="2 3" key="1">
    <citation type="journal article" date="2024" name="BMC Genomics">
        <title>De novo assembly and annotation of Popillia japonica's genome with initial clues to its potential as an invasive pest.</title>
        <authorList>
            <person name="Cucini C."/>
            <person name="Boschi S."/>
            <person name="Funari R."/>
            <person name="Cardaioli E."/>
            <person name="Iannotti N."/>
            <person name="Marturano G."/>
            <person name="Paoli F."/>
            <person name="Bruttini M."/>
            <person name="Carapelli A."/>
            <person name="Frati F."/>
            <person name="Nardi F."/>
        </authorList>
    </citation>
    <scope>NUCLEOTIDE SEQUENCE [LARGE SCALE GENOMIC DNA]</scope>
    <source>
        <strain evidence="2">DMR45628</strain>
    </source>
</reference>
<dbReference type="Proteomes" id="UP001458880">
    <property type="component" value="Unassembled WGS sequence"/>
</dbReference>
<keyword evidence="1" id="KW-1133">Transmembrane helix</keyword>
<feature type="transmembrane region" description="Helical" evidence="1">
    <location>
        <begin position="39"/>
        <end position="57"/>
    </location>
</feature>
<accession>A0AAW1LWJ9</accession>
<dbReference type="AlphaFoldDB" id="A0AAW1LWJ9"/>
<name>A0AAW1LWJ9_POPJA</name>
<dbReference type="EMBL" id="JASPKY010000073">
    <property type="protein sequence ID" value="KAK9739587.1"/>
    <property type="molecule type" value="Genomic_DNA"/>
</dbReference>
<evidence type="ECO:0000256" key="1">
    <source>
        <dbReference type="SAM" id="Phobius"/>
    </source>
</evidence>
<proteinExistence type="predicted"/>
<keyword evidence="3" id="KW-1185">Reference proteome</keyword>
<organism evidence="2 3">
    <name type="scientific">Popillia japonica</name>
    <name type="common">Japanese beetle</name>
    <dbReference type="NCBI Taxonomy" id="7064"/>
    <lineage>
        <taxon>Eukaryota</taxon>
        <taxon>Metazoa</taxon>
        <taxon>Ecdysozoa</taxon>
        <taxon>Arthropoda</taxon>
        <taxon>Hexapoda</taxon>
        <taxon>Insecta</taxon>
        <taxon>Pterygota</taxon>
        <taxon>Neoptera</taxon>
        <taxon>Endopterygota</taxon>
        <taxon>Coleoptera</taxon>
        <taxon>Polyphaga</taxon>
        <taxon>Scarabaeiformia</taxon>
        <taxon>Scarabaeidae</taxon>
        <taxon>Rutelinae</taxon>
        <taxon>Popillia</taxon>
    </lineage>
</organism>
<protein>
    <submittedName>
        <fullName evidence="2">Uncharacterized protein</fullName>
    </submittedName>
</protein>